<proteinExistence type="predicted"/>
<evidence type="ECO:0000313" key="3">
    <source>
        <dbReference type="Proteomes" id="UP000694523"/>
    </source>
</evidence>
<feature type="transmembrane region" description="Helical" evidence="1">
    <location>
        <begin position="33"/>
        <end position="52"/>
    </location>
</feature>
<keyword evidence="3" id="KW-1185">Reference proteome</keyword>
<name>A0A8C6SH42_9GOBI</name>
<evidence type="ECO:0000313" key="2">
    <source>
        <dbReference type="Ensembl" id="ENSNMLP00000006780.1"/>
    </source>
</evidence>
<protein>
    <submittedName>
        <fullName evidence="2">Uncharacterized protein</fullName>
    </submittedName>
</protein>
<keyword evidence="1" id="KW-1133">Transmembrane helix</keyword>
<keyword evidence="1" id="KW-0812">Transmembrane</keyword>
<feature type="transmembrane region" description="Helical" evidence="1">
    <location>
        <begin position="6"/>
        <end position="24"/>
    </location>
</feature>
<dbReference type="AlphaFoldDB" id="A0A8C6SH42"/>
<dbReference type="Ensembl" id="ENSNMLT00000007738.1">
    <property type="protein sequence ID" value="ENSNMLP00000006780.1"/>
    <property type="gene ID" value="ENSNMLG00000004911.1"/>
</dbReference>
<reference evidence="2" key="2">
    <citation type="submission" date="2025-09" db="UniProtKB">
        <authorList>
            <consortium name="Ensembl"/>
        </authorList>
    </citation>
    <scope>IDENTIFICATION</scope>
</reference>
<accession>A0A8C6SH42</accession>
<organism evidence="2 3">
    <name type="scientific">Neogobius melanostomus</name>
    <name type="common">round goby</name>
    <dbReference type="NCBI Taxonomy" id="47308"/>
    <lineage>
        <taxon>Eukaryota</taxon>
        <taxon>Metazoa</taxon>
        <taxon>Chordata</taxon>
        <taxon>Craniata</taxon>
        <taxon>Vertebrata</taxon>
        <taxon>Euteleostomi</taxon>
        <taxon>Actinopterygii</taxon>
        <taxon>Neopterygii</taxon>
        <taxon>Teleostei</taxon>
        <taxon>Neoteleostei</taxon>
        <taxon>Acanthomorphata</taxon>
        <taxon>Gobiaria</taxon>
        <taxon>Gobiiformes</taxon>
        <taxon>Gobioidei</taxon>
        <taxon>Gobiidae</taxon>
        <taxon>Benthophilinae</taxon>
        <taxon>Neogobiini</taxon>
        <taxon>Neogobius</taxon>
    </lineage>
</organism>
<evidence type="ECO:0000256" key="1">
    <source>
        <dbReference type="SAM" id="Phobius"/>
    </source>
</evidence>
<dbReference type="Proteomes" id="UP000694523">
    <property type="component" value="Unplaced"/>
</dbReference>
<sequence length="55" mass="6354">MSCALLYLLALGSCAFLLFQVYYYRKYKTFGRFLNLCLSSIDFVFFLGFSSGTRP</sequence>
<keyword evidence="1" id="KW-0472">Membrane</keyword>
<reference evidence="2" key="1">
    <citation type="submission" date="2025-08" db="UniProtKB">
        <authorList>
            <consortium name="Ensembl"/>
        </authorList>
    </citation>
    <scope>IDENTIFICATION</scope>
</reference>